<dbReference type="FunFam" id="3.30.70.270:FF:000020">
    <property type="entry name" value="Transposon Tf2-6 polyprotein-like Protein"/>
    <property type="match status" value="1"/>
</dbReference>
<evidence type="ECO:0000259" key="10">
    <source>
        <dbReference type="PROSITE" id="PS50175"/>
    </source>
</evidence>
<dbReference type="FunFam" id="2.40.70.10:FF:000130">
    <property type="entry name" value="Retrovirus-related Pol polyprotein from transposon opus-like Protein"/>
    <property type="match status" value="1"/>
</dbReference>
<dbReference type="FunFam" id="3.10.10.10:FF:000007">
    <property type="entry name" value="Retrovirus-related Pol polyprotein from transposon 17.6-like Protein"/>
    <property type="match status" value="1"/>
</dbReference>
<feature type="domain" description="Peptidase A2" evidence="10">
    <location>
        <begin position="303"/>
        <end position="376"/>
    </location>
</feature>
<feature type="compositionally biased region" description="Low complexity" evidence="9">
    <location>
        <begin position="899"/>
        <end position="910"/>
    </location>
</feature>
<evidence type="ECO:0000313" key="14">
    <source>
        <dbReference type="Proteomes" id="UP000008909"/>
    </source>
</evidence>
<dbReference type="PROSITE" id="PS50175">
    <property type="entry name" value="ASP_PROT_RETROV"/>
    <property type="match status" value="1"/>
</dbReference>
<dbReference type="PANTHER" id="PTHR37984:SF5">
    <property type="entry name" value="PROTEIN NYNRIN-LIKE"/>
    <property type="match status" value="1"/>
</dbReference>
<dbReference type="Gene3D" id="3.30.70.270">
    <property type="match status" value="2"/>
</dbReference>
<dbReference type="SUPFAM" id="SSF56672">
    <property type="entry name" value="DNA/RNA polymerases"/>
    <property type="match status" value="1"/>
</dbReference>
<dbReference type="PANTHER" id="PTHR37984">
    <property type="entry name" value="PROTEIN CBG26694"/>
    <property type="match status" value="1"/>
</dbReference>
<dbReference type="Gene3D" id="2.40.70.10">
    <property type="entry name" value="Acid Proteases"/>
    <property type="match status" value="1"/>
</dbReference>
<dbReference type="Gene3D" id="1.10.340.70">
    <property type="match status" value="1"/>
</dbReference>
<dbReference type="Pfam" id="PF00665">
    <property type="entry name" value="rve"/>
    <property type="match status" value="1"/>
</dbReference>
<dbReference type="InterPro" id="IPR050951">
    <property type="entry name" value="Retrovirus_Pol_polyprotein"/>
</dbReference>
<dbReference type="InterPro" id="IPR055469">
    <property type="entry name" value="DUF7041"/>
</dbReference>
<dbReference type="GO" id="GO:0003676">
    <property type="term" value="F:nucleic acid binding"/>
    <property type="evidence" value="ECO:0007669"/>
    <property type="project" value="InterPro"/>
</dbReference>
<keyword evidence="14" id="KW-1185">Reference proteome</keyword>
<evidence type="ECO:0000256" key="1">
    <source>
        <dbReference type="ARBA" id="ARBA00012493"/>
    </source>
</evidence>
<dbReference type="EC" id="2.7.7.49" evidence="1"/>
<name>G7Y855_CLOSI</name>
<feature type="domain" description="Reverse transcriptase" evidence="11">
    <location>
        <begin position="481"/>
        <end position="659"/>
    </location>
</feature>
<dbReference type="CDD" id="cd01647">
    <property type="entry name" value="RT_LTR"/>
    <property type="match status" value="1"/>
</dbReference>
<evidence type="ECO:0000256" key="6">
    <source>
        <dbReference type="ARBA" id="ARBA00022759"/>
    </source>
</evidence>
<evidence type="ECO:0000313" key="13">
    <source>
        <dbReference type="EMBL" id="GAA49140.1"/>
    </source>
</evidence>
<feature type="region of interest" description="Disordered" evidence="9">
    <location>
        <begin position="891"/>
        <end position="910"/>
    </location>
</feature>
<evidence type="ECO:0000259" key="12">
    <source>
        <dbReference type="PROSITE" id="PS50994"/>
    </source>
</evidence>
<gene>
    <name evidence="13" type="ORF">CLF_102574</name>
</gene>
<feature type="domain" description="Integrase catalytic" evidence="12">
    <location>
        <begin position="1001"/>
        <end position="1172"/>
    </location>
</feature>
<evidence type="ECO:0000256" key="5">
    <source>
        <dbReference type="ARBA" id="ARBA00022722"/>
    </source>
</evidence>
<keyword evidence="4" id="KW-0548">Nucleotidyltransferase</keyword>
<reference key="2">
    <citation type="submission" date="2011-10" db="EMBL/GenBank/DDBJ databases">
        <title>The genome and transcriptome sequence of Clonorchis sinensis provide insights into the carcinogenic liver fluke.</title>
        <authorList>
            <person name="Wang X."/>
            <person name="Huang Y."/>
            <person name="Chen W."/>
            <person name="Liu H."/>
            <person name="Guo L."/>
            <person name="Chen Y."/>
            <person name="Luo F."/>
            <person name="Zhou W."/>
            <person name="Sun J."/>
            <person name="Mao Q."/>
            <person name="Liang P."/>
            <person name="Zhou C."/>
            <person name="Tian Y."/>
            <person name="Men J."/>
            <person name="Lv X."/>
            <person name="Huang L."/>
            <person name="Zhou J."/>
            <person name="Hu Y."/>
            <person name="Li R."/>
            <person name="Zhang F."/>
            <person name="Lei H."/>
            <person name="Li X."/>
            <person name="Hu X."/>
            <person name="Liang C."/>
            <person name="Xu J."/>
            <person name="Wu Z."/>
            <person name="Yu X."/>
        </authorList>
    </citation>
    <scope>NUCLEOTIDE SEQUENCE</scope>
    <source>
        <strain>Henan</strain>
    </source>
</reference>
<dbReference type="InterPro" id="IPR041373">
    <property type="entry name" value="RT_RNaseH"/>
</dbReference>
<evidence type="ECO:0000256" key="2">
    <source>
        <dbReference type="ARBA" id="ARBA00022670"/>
    </source>
</evidence>
<dbReference type="Pfam" id="PF17917">
    <property type="entry name" value="RT_RNaseH"/>
    <property type="match status" value="1"/>
</dbReference>
<dbReference type="EMBL" id="DF142933">
    <property type="protein sequence ID" value="GAA49140.1"/>
    <property type="molecule type" value="Genomic_DNA"/>
</dbReference>
<keyword evidence="8" id="KW-0695">RNA-directed DNA polymerase</keyword>
<dbReference type="Pfam" id="PF17921">
    <property type="entry name" value="Integrase_H2C2"/>
    <property type="match status" value="1"/>
</dbReference>
<dbReference type="GO" id="GO:0004190">
    <property type="term" value="F:aspartic-type endopeptidase activity"/>
    <property type="evidence" value="ECO:0007669"/>
    <property type="project" value="InterPro"/>
</dbReference>
<dbReference type="GO" id="GO:0004519">
    <property type="term" value="F:endonuclease activity"/>
    <property type="evidence" value="ECO:0007669"/>
    <property type="project" value="UniProtKB-KW"/>
</dbReference>
<evidence type="ECO:0000256" key="8">
    <source>
        <dbReference type="ARBA" id="ARBA00022918"/>
    </source>
</evidence>
<keyword evidence="6" id="KW-0255">Endonuclease</keyword>
<dbReference type="InterPro" id="IPR034132">
    <property type="entry name" value="RP_Saci-like"/>
</dbReference>
<dbReference type="SUPFAM" id="SSF53098">
    <property type="entry name" value="Ribonuclease H-like"/>
    <property type="match status" value="1"/>
</dbReference>
<dbReference type="SUPFAM" id="SSF50630">
    <property type="entry name" value="Acid proteases"/>
    <property type="match status" value="1"/>
</dbReference>
<dbReference type="InterPro" id="IPR000477">
    <property type="entry name" value="RT_dom"/>
</dbReference>
<dbReference type="InterPro" id="IPR021109">
    <property type="entry name" value="Peptidase_aspartic_dom_sf"/>
</dbReference>
<accession>G7Y855</accession>
<dbReference type="GO" id="GO:0003964">
    <property type="term" value="F:RNA-directed DNA polymerase activity"/>
    <property type="evidence" value="ECO:0007669"/>
    <property type="project" value="UniProtKB-KW"/>
</dbReference>
<sequence>MSDTTTTQSSNTLLPQPTINAASVHLPPFWHHDPCIWFTQAQAQFALRGITQEHTMYYHVLAVLPPELAADLRDVLLNPDDTKPYTQLRNAIITRTSLSEHKRLEQLISGETLDGCTPSQFLRRLYGILGDRKIDDALLKQLFLKRLPTHVQSILAPDTDKVQLTQLANIADRILEIQPRSPNLNSLDTSTAVSSLHARIDELAQQIAAISFDRTPRRRFTSPHQQRRRRASSVSRPSGYCWYHTQFGRFARKCTAPCSFRAPPSTDKTSIGKRTGRTVEASSVPGLDYNTRRLLLLDRNSGLRFLVDTGADISVIPVTAANSKLTPSPLTLRAANGTCIKTYGQRVLDLILGLRREFRWFFIIADVHQPILGADFLTHHNLLVDLKRQILLDATTQLVVRGKSTITPDICPITLSPHGSSRYHDLLREFPELLRPNFHQAELTHSVVHHIDTRGTPVHARPRRLHPERLKIAKEEFQHMLQLGIIRPSKSVWASPLHMVPKKTTADWRPCGDYRALNNITTPDRYPIPHIHDFTSNLAGCTIFSHVDILRAYHHIPIHPEDIHKTAITTPFGLFEFLRMPFGLRNAAQTFQRFIDQVLSGLSFVFAYLDDILVASSSTEQHLEHLRLLFTRLRDHGVVINAQKCIFGVSTLNFLGHTVNQDGISPTDDKLDAIRSFPLPTSFKQLKRFLGMINFYRRFIPKAASLLAPLTNLLSGNPKTFHLTDSAISAFGQVKNSLMNSFKLFYLQPNSVLSLNVDASNDAVGAVLQQTINNIHQPLAFFSHKLSPTESRYSTFGRELLAIYLSIRHFRHLLEGREFHVYTDHKPLTSALKATSDKYSPREIRHLDYISQFTNDIRHVSGHENIVADTLSRPTVDSVHRTPGIDLNRMAELQKKESSSTSSNSKSSLKIQSMPLQTAPGTIECDIGTVNPRPLVPPSMRRQVFESLHNISHPSIRSTLKLISQRFVWPEMNKDIREWTRTCLACQRSKVIRHTRSPVGTFAAPDSRFDHVHLDIVGPLPPSNDYSYILTVVDRFTRWPEAIPIKNISADTISRAFVGRWISTFGVPSYITTDRGSQFDCHLFRRLTELLGCTHIRTTAYNPQANGLVERFHRHLKSAIIANNDPNNWYDMLPVILLHLRTMFRSSLHCSPAELVFGTTLRIPGEYFSSNVETPTNSLSYVNQLRENMSKFRYHSSRIPTSSSYVPTDLSSCSHVFIRSDRVKKPLQPPYDGPYLVISRHPKYFIIQINNKSDTVSIDRLKPAYTDFVDPAQLGKNTGDVKPKNNATEVPPEPTQAGSQKERCRTTRSGRHVHWPDRFVPGKP</sequence>
<dbReference type="GO" id="GO:0015074">
    <property type="term" value="P:DNA integration"/>
    <property type="evidence" value="ECO:0007669"/>
    <property type="project" value="InterPro"/>
</dbReference>
<organism evidence="13 14">
    <name type="scientific">Clonorchis sinensis</name>
    <name type="common">Chinese liver fluke</name>
    <dbReference type="NCBI Taxonomy" id="79923"/>
    <lineage>
        <taxon>Eukaryota</taxon>
        <taxon>Metazoa</taxon>
        <taxon>Spiralia</taxon>
        <taxon>Lophotrochozoa</taxon>
        <taxon>Platyhelminthes</taxon>
        <taxon>Trematoda</taxon>
        <taxon>Digenea</taxon>
        <taxon>Opisthorchiida</taxon>
        <taxon>Opisthorchiata</taxon>
        <taxon>Opisthorchiidae</taxon>
        <taxon>Clonorchis</taxon>
    </lineage>
</organism>
<dbReference type="InterPro" id="IPR012337">
    <property type="entry name" value="RNaseH-like_sf"/>
</dbReference>
<feature type="region of interest" description="Disordered" evidence="9">
    <location>
        <begin position="1272"/>
        <end position="1324"/>
    </location>
</feature>
<dbReference type="Pfam" id="PF00078">
    <property type="entry name" value="RVT_1"/>
    <property type="match status" value="1"/>
</dbReference>
<dbReference type="InterPro" id="IPR043502">
    <property type="entry name" value="DNA/RNA_pol_sf"/>
</dbReference>
<keyword evidence="5" id="KW-0540">Nuclease</keyword>
<dbReference type="Gene3D" id="3.10.10.10">
    <property type="entry name" value="HIV Type 1 Reverse Transcriptase, subunit A, domain 1"/>
    <property type="match status" value="1"/>
</dbReference>
<reference evidence="13" key="1">
    <citation type="journal article" date="2011" name="Genome Biol.">
        <title>The draft genome of the carcinogenic human liver fluke Clonorchis sinensis.</title>
        <authorList>
            <person name="Wang X."/>
            <person name="Chen W."/>
            <person name="Huang Y."/>
            <person name="Sun J."/>
            <person name="Men J."/>
            <person name="Liu H."/>
            <person name="Luo F."/>
            <person name="Guo L."/>
            <person name="Lv X."/>
            <person name="Deng C."/>
            <person name="Zhou C."/>
            <person name="Fan Y."/>
            <person name="Li X."/>
            <person name="Huang L."/>
            <person name="Hu Y."/>
            <person name="Liang C."/>
            <person name="Hu X."/>
            <person name="Xu J."/>
            <person name="Yu X."/>
        </authorList>
    </citation>
    <scope>NUCLEOTIDE SEQUENCE [LARGE SCALE GENOMIC DNA]</scope>
    <source>
        <strain evidence="13">Henan</strain>
    </source>
</reference>
<keyword evidence="7" id="KW-0378">Hydrolase</keyword>
<keyword evidence="2" id="KW-0645">Protease</keyword>
<dbReference type="InterPro" id="IPR001584">
    <property type="entry name" value="Integrase_cat-core"/>
</dbReference>
<dbReference type="CDD" id="cd06094">
    <property type="entry name" value="RP_Saci_like"/>
    <property type="match status" value="1"/>
</dbReference>
<keyword evidence="3" id="KW-0808">Transferase</keyword>
<dbReference type="GO" id="GO:0006508">
    <property type="term" value="P:proteolysis"/>
    <property type="evidence" value="ECO:0007669"/>
    <property type="project" value="UniProtKB-KW"/>
</dbReference>
<evidence type="ECO:0000256" key="7">
    <source>
        <dbReference type="ARBA" id="ARBA00022801"/>
    </source>
</evidence>
<evidence type="ECO:0000256" key="4">
    <source>
        <dbReference type="ARBA" id="ARBA00022695"/>
    </source>
</evidence>
<evidence type="ECO:0000259" key="11">
    <source>
        <dbReference type="PROSITE" id="PS50878"/>
    </source>
</evidence>
<dbReference type="InterPro" id="IPR001995">
    <property type="entry name" value="Peptidase_A2_cat"/>
</dbReference>
<dbReference type="InterPro" id="IPR043128">
    <property type="entry name" value="Rev_trsase/Diguanyl_cyclase"/>
</dbReference>
<evidence type="ECO:0000256" key="9">
    <source>
        <dbReference type="SAM" id="MobiDB-lite"/>
    </source>
</evidence>
<dbReference type="Gene3D" id="3.10.20.370">
    <property type="match status" value="1"/>
</dbReference>
<dbReference type="CDD" id="cd09274">
    <property type="entry name" value="RNase_HI_RT_Ty3"/>
    <property type="match status" value="1"/>
</dbReference>
<dbReference type="PROSITE" id="PS00141">
    <property type="entry name" value="ASP_PROTEASE"/>
    <property type="match status" value="1"/>
</dbReference>
<dbReference type="PROSITE" id="PS50994">
    <property type="entry name" value="INTEGRASE"/>
    <property type="match status" value="1"/>
</dbReference>
<dbReference type="FunFam" id="3.30.420.10:FF:000032">
    <property type="entry name" value="Retrovirus-related Pol polyprotein from transposon 297-like Protein"/>
    <property type="match status" value="1"/>
</dbReference>
<dbReference type="PROSITE" id="PS50878">
    <property type="entry name" value="RT_POL"/>
    <property type="match status" value="1"/>
</dbReference>
<dbReference type="FunFam" id="3.10.20.370:FF:000001">
    <property type="entry name" value="Retrovirus-related Pol polyprotein from transposon 17.6-like protein"/>
    <property type="match status" value="1"/>
</dbReference>
<dbReference type="FunFam" id="1.10.340.70:FF:000006">
    <property type="entry name" value="Retrovirus-related Pol polyprotein from transposon 297-like Protein"/>
    <property type="match status" value="1"/>
</dbReference>
<dbReference type="Proteomes" id="UP000008909">
    <property type="component" value="Unassembled WGS sequence"/>
</dbReference>
<protein>
    <recommendedName>
        <fullName evidence="1">RNA-directed DNA polymerase</fullName>
        <ecNumber evidence="1">2.7.7.49</ecNumber>
    </recommendedName>
</protein>
<evidence type="ECO:0000256" key="3">
    <source>
        <dbReference type="ARBA" id="ARBA00022679"/>
    </source>
</evidence>
<proteinExistence type="predicted"/>
<dbReference type="FunFam" id="3.30.70.270:FF:000164">
    <property type="match status" value="1"/>
</dbReference>
<dbReference type="Gene3D" id="3.30.420.10">
    <property type="entry name" value="Ribonuclease H-like superfamily/Ribonuclease H"/>
    <property type="match status" value="1"/>
</dbReference>
<dbReference type="Pfam" id="PF23055">
    <property type="entry name" value="DUF7041"/>
    <property type="match status" value="1"/>
</dbReference>
<dbReference type="InterPro" id="IPR036397">
    <property type="entry name" value="RNaseH_sf"/>
</dbReference>
<dbReference type="InterPro" id="IPR041588">
    <property type="entry name" value="Integrase_H2C2"/>
</dbReference>
<dbReference type="InterPro" id="IPR001969">
    <property type="entry name" value="Aspartic_peptidase_AS"/>
</dbReference>